<dbReference type="SUPFAM" id="SSF53448">
    <property type="entry name" value="Nucleotide-diphospho-sugar transferases"/>
    <property type="match status" value="1"/>
</dbReference>
<evidence type="ECO:0000313" key="5">
    <source>
        <dbReference type="Proteomes" id="UP001500298"/>
    </source>
</evidence>
<dbReference type="EMBL" id="BAABJX010000052">
    <property type="protein sequence ID" value="GAA4845312.1"/>
    <property type="molecule type" value="Genomic_DNA"/>
</dbReference>
<dbReference type="InterPro" id="IPR029044">
    <property type="entry name" value="Nucleotide-diphossugar_trans"/>
</dbReference>
<keyword evidence="2" id="KW-0812">Transmembrane</keyword>
<organism evidence="4 5">
    <name type="scientific">Algivirga pacifica</name>
    <dbReference type="NCBI Taxonomy" id="1162670"/>
    <lineage>
        <taxon>Bacteria</taxon>
        <taxon>Pseudomonadati</taxon>
        <taxon>Bacteroidota</taxon>
        <taxon>Cytophagia</taxon>
        <taxon>Cytophagales</taxon>
        <taxon>Flammeovirgaceae</taxon>
        <taxon>Algivirga</taxon>
    </lineage>
</organism>
<evidence type="ECO:0000313" key="4">
    <source>
        <dbReference type="EMBL" id="GAA4845312.1"/>
    </source>
</evidence>
<feature type="transmembrane region" description="Helical" evidence="2">
    <location>
        <begin position="231"/>
        <end position="255"/>
    </location>
</feature>
<comment type="caution">
    <text evidence="4">The sequence shown here is derived from an EMBL/GenBank/DDBJ whole genome shotgun (WGS) entry which is preliminary data.</text>
</comment>
<dbReference type="Pfam" id="PF00535">
    <property type="entry name" value="Glycos_transf_2"/>
    <property type="match status" value="1"/>
</dbReference>
<dbReference type="PANTHER" id="PTHR43630">
    <property type="entry name" value="POLY-BETA-1,6-N-ACETYL-D-GLUCOSAMINE SYNTHASE"/>
    <property type="match status" value="1"/>
</dbReference>
<dbReference type="PANTHER" id="PTHR43630:SF2">
    <property type="entry name" value="GLYCOSYLTRANSFERASE"/>
    <property type="match status" value="1"/>
</dbReference>
<dbReference type="Gene3D" id="3.90.550.10">
    <property type="entry name" value="Spore Coat Polysaccharide Biosynthesis Protein SpsA, Chain A"/>
    <property type="match status" value="1"/>
</dbReference>
<reference evidence="5" key="1">
    <citation type="journal article" date="2019" name="Int. J. Syst. Evol. Microbiol.">
        <title>The Global Catalogue of Microorganisms (GCM) 10K type strain sequencing project: providing services to taxonomists for standard genome sequencing and annotation.</title>
        <authorList>
            <consortium name="The Broad Institute Genomics Platform"/>
            <consortium name="The Broad Institute Genome Sequencing Center for Infectious Disease"/>
            <person name="Wu L."/>
            <person name="Ma J."/>
        </authorList>
    </citation>
    <scope>NUCLEOTIDE SEQUENCE [LARGE SCALE GENOMIC DNA]</scope>
    <source>
        <strain evidence="5">JCM 18326</strain>
    </source>
</reference>
<dbReference type="InterPro" id="IPR001173">
    <property type="entry name" value="Glyco_trans_2-like"/>
</dbReference>
<accession>A0ABP9DJZ4</accession>
<feature type="transmembrane region" description="Helical" evidence="2">
    <location>
        <begin position="261"/>
        <end position="282"/>
    </location>
</feature>
<proteinExistence type="inferred from homology"/>
<evidence type="ECO:0000256" key="1">
    <source>
        <dbReference type="ARBA" id="ARBA00038494"/>
    </source>
</evidence>
<name>A0ABP9DJZ4_9BACT</name>
<gene>
    <name evidence="4" type="ORF">GCM10023331_32650</name>
</gene>
<feature type="transmembrane region" description="Helical" evidence="2">
    <location>
        <begin position="289"/>
        <end position="313"/>
    </location>
</feature>
<keyword evidence="5" id="KW-1185">Reference proteome</keyword>
<evidence type="ECO:0000259" key="3">
    <source>
        <dbReference type="Pfam" id="PF00535"/>
    </source>
</evidence>
<protein>
    <submittedName>
        <fullName evidence="4">Glycosyltransferase family 2 protein</fullName>
    </submittedName>
</protein>
<comment type="similarity">
    <text evidence="1">Belongs to the glycosyltransferase 2 family. WaaE/KdtX subfamily.</text>
</comment>
<feature type="domain" description="Glycosyltransferase 2-like" evidence="3">
    <location>
        <begin position="3"/>
        <end position="171"/>
    </location>
</feature>
<keyword evidence="2" id="KW-1133">Transmembrane helix</keyword>
<dbReference type="RefSeq" id="WP_345373723.1">
    <property type="nucleotide sequence ID" value="NZ_BAABJX010000052.1"/>
</dbReference>
<evidence type="ECO:0000256" key="2">
    <source>
        <dbReference type="SAM" id="Phobius"/>
    </source>
</evidence>
<sequence>MISILLAVRNEEKTLVECLQTLLDQKLDQSYEILIGNDGSTDGTKQLLERYQQTYDHIFVYDILKNKYGLKGKANVLAQLSEKAKGSILLFTDADMRLSPTWAMTLVNALKDDVGIITGVTYVEGRTFWEKWQGLDWLYALQLLNILSSWGVALTAMGNNMGVQRKAYDAVGGYEKIPFSVAEDFALSKALIEAGWKSKHLFNRRVKGETLGVDSFQEWLRQRKRWMKGAVALPKVWVWLLVIHYLGIFLLPFVYAVQPMVSLYALGGVVAFRWGILLKALFTLRLYRFIPYILLFEPLYSVFYVIVLLYYTLPVKVVWKGREYEA</sequence>
<keyword evidence="2" id="KW-0472">Membrane</keyword>
<dbReference type="Proteomes" id="UP001500298">
    <property type="component" value="Unassembled WGS sequence"/>
</dbReference>